<evidence type="ECO:0000313" key="2">
    <source>
        <dbReference type="Proteomes" id="UP000887159"/>
    </source>
</evidence>
<accession>A0A8X6VHP8</accession>
<organism evidence="1 2">
    <name type="scientific">Trichonephila clavipes</name>
    <name type="common">Golden silk orbweaver</name>
    <name type="synonym">Nephila clavipes</name>
    <dbReference type="NCBI Taxonomy" id="2585209"/>
    <lineage>
        <taxon>Eukaryota</taxon>
        <taxon>Metazoa</taxon>
        <taxon>Ecdysozoa</taxon>
        <taxon>Arthropoda</taxon>
        <taxon>Chelicerata</taxon>
        <taxon>Arachnida</taxon>
        <taxon>Araneae</taxon>
        <taxon>Araneomorphae</taxon>
        <taxon>Entelegynae</taxon>
        <taxon>Araneoidea</taxon>
        <taxon>Nephilidae</taxon>
        <taxon>Trichonephila</taxon>
    </lineage>
</organism>
<proteinExistence type="predicted"/>
<dbReference type="EMBL" id="BMAU01021350">
    <property type="protein sequence ID" value="GFY19057.1"/>
    <property type="molecule type" value="Genomic_DNA"/>
</dbReference>
<name>A0A8X6VHP8_TRICX</name>
<dbReference type="AlphaFoldDB" id="A0A8X6VHP8"/>
<keyword evidence="2" id="KW-1185">Reference proteome</keyword>
<dbReference type="Proteomes" id="UP000887159">
    <property type="component" value="Unassembled WGS sequence"/>
</dbReference>
<gene>
    <name evidence="1" type="ORF">TNCV_3877451</name>
</gene>
<evidence type="ECO:0000313" key="1">
    <source>
        <dbReference type="EMBL" id="GFY19057.1"/>
    </source>
</evidence>
<comment type="caution">
    <text evidence="1">The sequence shown here is derived from an EMBL/GenBank/DDBJ whole genome shotgun (WGS) entry which is preliminary data.</text>
</comment>
<protein>
    <submittedName>
        <fullName evidence="1">Uncharacterized protein</fullName>
    </submittedName>
</protein>
<reference evidence="1" key="1">
    <citation type="submission" date="2020-08" db="EMBL/GenBank/DDBJ databases">
        <title>Multicomponent nature underlies the extraordinary mechanical properties of spider dragline silk.</title>
        <authorList>
            <person name="Kono N."/>
            <person name="Nakamura H."/>
            <person name="Mori M."/>
            <person name="Yoshida Y."/>
            <person name="Ohtoshi R."/>
            <person name="Malay A.D."/>
            <person name="Moran D.A.P."/>
            <person name="Tomita M."/>
            <person name="Numata K."/>
            <person name="Arakawa K."/>
        </authorList>
    </citation>
    <scope>NUCLEOTIDE SEQUENCE</scope>
</reference>
<sequence length="71" mass="7973">MRCFSLHYTVTPNNDQWHHGSPALCPSHPPHVLPLMHRLPGAIFQQENAPPHTARVSQDCLITVNTLPRST</sequence>